<dbReference type="EMBL" id="JAULSR010000003">
    <property type="protein sequence ID" value="KAK0625069.1"/>
    <property type="molecule type" value="Genomic_DNA"/>
</dbReference>
<gene>
    <name evidence="1" type="ORF">B0T17DRAFT_260533</name>
</gene>
<dbReference type="Proteomes" id="UP001174934">
    <property type="component" value="Unassembled WGS sequence"/>
</dbReference>
<evidence type="ECO:0000313" key="2">
    <source>
        <dbReference type="Proteomes" id="UP001174934"/>
    </source>
</evidence>
<protein>
    <submittedName>
        <fullName evidence="1">Uncharacterized protein</fullName>
    </submittedName>
</protein>
<name>A0AA40C541_9PEZI</name>
<comment type="caution">
    <text evidence="1">The sequence shown here is derived from an EMBL/GenBank/DDBJ whole genome shotgun (WGS) entry which is preliminary data.</text>
</comment>
<evidence type="ECO:0000313" key="1">
    <source>
        <dbReference type="EMBL" id="KAK0625069.1"/>
    </source>
</evidence>
<reference evidence="1" key="1">
    <citation type="submission" date="2023-06" db="EMBL/GenBank/DDBJ databases">
        <title>Genome-scale phylogeny and comparative genomics of the fungal order Sordariales.</title>
        <authorList>
            <consortium name="Lawrence Berkeley National Laboratory"/>
            <person name="Hensen N."/>
            <person name="Bonometti L."/>
            <person name="Westerberg I."/>
            <person name="Brannstrom I.O."/>
            <person name="Guillou S."/>
            <person name="Cros-Aarteil S."/>
            <person name="Calhoun S."/>
            <person name="Haridas S."/>
            <person name="Kuo A."/>
            <person name="Mondo S."/>
            <person name="Pangilinan J."/>
            <person name="Riley R."/>
            <person name="LaButti K."/>
            <person name="Andreopoulos B."/>
            <person name="Lipzen A."/>
            <person name="Chen C."/>
            <person name="Yanf M."/>
            <person name="Daum C."/>
            <person name="Ng V."/>
            <person name="Clum A."/>
            <person name="Steindorff A."/>
            <person name="Ohm R."/>
            <person name="Martin F."/>
            <person name="Silar P."/>
            <person name="Natvig D."/>
            <person name="Lalanne C."/>
            <person name="Gautier V."/>
            <person name="Ament-velasquez S.L."/>
            <person name="Kruys A."/>
            <person name="Hutchinson M.I."/>
            <person name="Powell A.J."/>
            <person name="Barry K."/>
            <person name="Miller A.N."/>
            <person name="Grigoriev I.V."/>
            <person name="Debuchy R."/>
            <person name="Gladieux P."/>
            <person name="Thoren M.H."/>
            <person name="Johannesson H."/>
        </authorList>
    </citation>
    <scope>NUCLEOTIDE SEQUENCE</scope>
    <source>
        <strain evidence="1">SMH3391-2</strain>
    </source>
</reference>
<proteinExistence type="predicted"/>
<sequence length="240" mass="25561">MAPPSTTTTTTTTTTAAAAAAAATNNDAEPYILLLSLSISPLFSINYGSFITKLAGKGKVKRVKTHESAARILAPEQPAPSVILVTDPAILIPDNDEVLDPVIRYIREGGTCVLMGEVYCMVSMFGNNFFERAGLPWECAGNVLGKFVLNPSAVDPVGDDGLAGKLPQRYGRDAVFVKNVKPEEAWYLNEDEWVYQTSGKALGRAPVAMARVGREKLGYVGDAKAEGGSEDVVFAMCGLL</sequence>
<dbReference type="AlphaFoldDB" id="A0AA40C541"/>
<accession>A0AA40C541</accession>
<organism evidence="1 2">
    <name type="scientific">Bombardia bombarda</name>
    <dbReference type="NCBI Taxonomy" id="252184"/>
    <lineage>
        <taxon>Eukaryota</taxon>
        <taxon>Fungi</taxon>
        <taxon>Dikarya</taxon>
        <taxon>Ascomycota</taxon>
        <taxon>Pezizomycotina</taxon>
        <taxon>Sordariomycetes</taxon>
        <taxon>Sordariomycetidae</taxon>
        <taxon>Sordariales</taxon>
        <taxon>Lasiosphaeriaceae</taxon>
        <taxon>Bombardia</taxon>
    </lineage>
</organism>
<keyword evidence="2" id="KW-1185">Reference proteome</keyword>